<name>A0A7R9EUA8_9NEOP</name>
<dbReference type="AlphaFoldDB" id="A0A7R9EUA8"/>
<organism evidence="1">
    <name type="scientific">Timema bartmani</name>
    <dbReference type="NCBI Taxonomy" id="61472"/>
    <lineage>
        <taxon>Eukaryota</taxon>
        <taxon>Metazoa</taxon>
        <taxon>Ecdysozoa</taxon>
        <taxon>Arthropoda</taxon>
        <taxon>Hexapoda</taxon>
        <taxon>Insecta</taxon>
        <taxon>Pterygota</taxon>
        <taxon>Neoptera</taxon>
        <taxon>Polyneoptera</taxon>
        <taxon>Phasmatodea</taxon>
        <taxon>Timematodea</taxon>
        <taxon>Timematoidea</taxon>
        <taxon>Timematidae</taxon>
        <taxon>Timema</taxon>
    </lineage>
</organism>
<dbReference type="EMBL" id="OD565354">
    <property type="protein sequence ID" value="CAD7441565.1"/>
    <property type="molecule type" value="Genomic_DNA"/>
</dbReference>
<proteinExistence type="predicted"/>
<reference evidence="1" key="1">
    <citation type="submission" date="2020-11" db="EMBL/GenBank/DDBJ databases">
        <authorList>
            <person name="Tran Van P."/>
        </authorList>
    </citation>
    <scope>NUCLEOTIDE SEQUENCE</scope>
</reference>
<evidence type="ECO:0000313" key="1">
    <source>
        <dbReference type="EMBL" id="CAD7441565.1"/>
    </source>
</evidence>
<gene>
    <name evidence="1" type="ORF">TBIB3V08_LOCUS4029</name>
</gene>
<sequence>MCGKFFGKLASAYVDCFRLPTSASHQALEISTINNPVAIYASRTIRSIKLNFLTQDVLNSGGVKVPCHYVKYSNPKKSLFQAYKSHVSFAETVTVPARSELFLPHGGIVASEFEELEGCLEPNHKGHQLATSTPNLMKKNLLPCASFSLHKPNIVKELYCSTLPKLSVLRGFAIPSLFYRGEEGEGGGGFDLEKIEQMLKDSPVIEIGTVPPPYLGQPVILPRVKRSSTTSRGTFLREQEYTIANLPQPF</sequence>
<protein>
    <submittedName>
        <fullName evidence="1">Uncharacterized protein</fullName>
    </submittedName>
</protein>
<accession>A0A7R9EUA8</accession>